<dbReference type="SUPFAM" id="SSF52047">
    <property type="entry name" value="RNI-like"/>
    <property type="match status" value="1"/>
</dbReference>
<evidence type="ECO:0000313" key="3">
    <source>
        <dbReference type="Proteomes" id="UP000593579"/>
    </source>
</evidence>
<dbReference type="PANTHER" id="PTHR36766:SF40">
    <property type="entry name" value="DISEASE RESISTANCE PROTEIN RGA3"/>
    <property type="match status" value="1"/>
</dbReference>
<dbReference type="AlphaFoldDB" id="A0A7J9C2C7"/>
<accession>A0A7J9C2C7</accession>
<dbReference type="Gene3D" id="3.80.10.10">
    <property type="entry name" value="Ribonuclease Inhibitor"/>
    <property type="match status" value="1"/>
</dbReference>
<proteinExistence type="predicted"/>
<keyword evidence="3" id="KW-1185">Reference proteome</keyword>
<sequence length="142" mass="16733">MSTCNISLQLKRLEINNCNGLRSLFPVFQHLTSLEVLHVRDCKELELSAAGFQIFQDYTSLRFLLLQNIPKCRRLPEWLQHLTKLRSLFLIDMPNLTSLPNKMRCLTSLEYLQIDENPQLEERCRKDIGADWHKTAHIPNIW</sequence>
<evidence type="ECO:0000256" key="1">
    <source>
        <dbReference type="ARBA" id="ARBA00022821"/>
    </source>
</evidence>
<dbReference type="Proteomes" id="UP000593579">
    <property type="component" value="Unassembled WGS sequence"/>
</dbReference>
<dbReference type="InterPro" id="IPR032675">
    <property type="entry name" value="LRR_dom_sf"/>
</dbReference>
<gene>
    <name evidence="2" type="ORF">Gogos_015628</name>
</gene>
<organism evidence="2 3">
    <name type="scientific">Gossypium gossypioides</name>
    <name type="common">Mexican cotton</name>
    <name type="synonym">Selera gossypioides</name>
    <dbReference type="NCBI Taxonomy" id="34282"/>
    <lineage>
        <taxon>Eukaryota</taxon>
        <taxon>Viridiplantae</taxon>
        <taxon>Streptophyta</taxon>
        <taxon>Embryophyta</taxon>
        <taxon>Tracheophyta</taxon>
        <taxon>Spermatophyta</taxon>
        <taxon>Magnoliopsida</taxon>
        <taxon>eudicotyledons</taxon>
        <taxon>Gunneridae</taxon>
        <taxon>Pentapetalae</taxon>
        <taxon>rosids</taxon>
        <taxon>malvids</taxon>
        <taxon>Malvales</taxon>
        <taxon>Malvaceae</taxon>
        <taxon>Malvoideae</taxon>
        <taxon>Gossypium</taxon>
    </lineage>
</organism>
<keyword evidence="1" id="KW-0611">Plant defense</keyword>
<protein>
    <submittedName>
        <fullName evidence="2">Uncharacterized protein</fullName>
    </submittedName>
</protein>
<dbReference type="OrthoDB" id="999991at2759"/>
<comment type="caution">
    <text evidence="2">The sequence shown here is derived from an EMBL/GenBank/DDBJ whole genome shotgun (WGS) entry which is preliminary data.</text>
</comment>
<dbReference type="PANTHER" id="PTHR36766">
    <property type="entry name" value="PLANT BROAD-SPECTRUM MILDEW RESISTANCE PROTEIN RPW8"/>
    <property type="match status" value="1"/>
</dbReference>
<reference evidence="2 3" key="1">
    <citation type="journal article" date="2019" name="Genome Biol. Evol.">
        <title>Insights into the evolution of the New World diploid cottons (Gossypium, subgenus Houzingenia) based on genome sequencing.</title>
        <authorList>
            <person name="Grover C.E."/>
            <person name="Arick M.A. 2nd"/>
            <person name="Thrash A."/>
            <person name="Conover J.L."/>
            <person name="Sanders W.S."/>
            <person name="Peterson D.G."/>
            <person name="Frelichowski J.E."/>
            <person name="Scheffler J.A."/>
            <person name="Scheffler B.E."/>
            <person name="Wendel J.F."/>
        </authorList>
    </citation>
    <scope>NUCLEOTIDE SEQUENCE [LARGE SCALE GENOMIC DNA]</scope>
    <source>
        <strain evidence="2">5</strain>
        <tissue evidence="2">Leaf</tissue>
    </source>
</reference>
<dbReference type="GO" id="GO:0006952">
    <property type="term" value="P:defense response"/>
    <property type="evidence" value="ECO:0007669"/>
    <property type="project" value="UniProtKB-KW"/>
</dbReference>
<name>A0A7J9C2C7_GOSGO</name>
<evidence type="ECO:0000313" key="2">
    <source>
        <dbReference type="EMBL" id="MBA0742586.1"/>
    </source>
</evidence>
<dbReference type="EMBL" id="JABEZY010000007">
    <property type="protein sequence ID" value="MBA0742586.1"/>
    <property type="molecule type" value="Genomic_DNA"/>
</dbReference>